<organism evidence="10 11">
    <name type="scientific">Persicobacter diffluens</name>
    <dbReference type="NCBI Taxonomy" id="981"/>
    <lineage>
        <taxon>Bacteria</taxon>
        <taxon>Pseudomonadati</taxon>
        <taxon>Bacteroidota</taxon>
        <taxon>Cytophagia</taxon>
        <taxon>Cytophagales</taxon>
        <taxon>Persicobacteraceae</taxon>
        <taxon>Persicobacter</taxon>
    </lineage>
</organism>
<dbReference type="Pfam" id="PF22640">
    <property type="entry name" value="ManC_GMP_beta-helix"/>
    <property type="match status" value="1"/>
</dbReference>
<dbReference type="InterPro" id="IPR029044">
    <property type="entry name" value="Nucleotide-diphossugar_trans"/>
</dbReference>
<keyword evidence="5" id="KW-0547">Nucleotide-binding</keyword>
<evidence type="ECO:0000256" key="7">
    <source>
        <dbReference type="ARBA" id="ARBA00047343"/>
    </source>
</evidence>
<evidence type="ECO:0000256" key="6">
    <source>
        <dbReference type="ARBA" id="ARBA00023134"/>
    </source>
</evidence>
<keyword evidence="11" id="KW-1185">Reference proteome</keyword>
<dbReference type="InterPro" id="IPR054566">
    <property type="entry name" value="ManC/GMP-like_b-helix"/>
</dbReference>
<dbReference type="InterPro" id="IPR005835">
    <property type="entry name" value="NTP_transferase_dom"/>
</dbReference>
<dbReference type="InterPro" id="IPR049577">
    <property type="entry name" value="GMPP_N"/>
</dbReference>
<dbReference type="FunFam" id="3.90.550.10:FF:000046">
    <property type="entry name" value="Mannose-1-phosphate guanylyltransferase (GDP)"/>
    <property type="match status" value="1"/>
</dbReference>
<evidence type="ECO:0000313" key="11">
    <source>
        <dbReference type="Proteomes" id="UP001310022"/>
    </source>
</evidence>
<dbReference type="GO" id="GO:0005525">
    <property type="term" value="F:GTP binding"/>
    <property type="evidence" value="ECO:0007669"/>
    <property type="project" value="UniProtKB-KW"/>
</dbReference>
<comment type="catalytic activity">
    <reaction evidence="7">
        <text>alpha-D-mannose 1-phosphate + GTP + H(+) = GDP-alpha-D-mannose + diphosphate</text>
        <dbReference type="Rhea" id="RHEA:15229"/>
        <dbReference type="ChEBI" id="CHEBI:15378"/>
        <dbReference type="ChEBI" id="CHEBI:33019"/>
        <dbReference type="ChEBI" id="CHEBI:37565"/>
        <dbReference type="ChEBI" id="CHEBI:57527"/>
        <dbReference type="ChEBI" id="CHEBI:58409"/>
        <dbReference type="EC" id="2.7.7.13"/>
    </reaction>
</comment>
<dbReference type="GO" id="GO:0004475">
    <property type="term" value="F:mannose-1-phosphate guanylyltransferase (GTP) activity"/>
    <property type="evidence" value="ECO:0007669"/>
    <property type="project" value="UniProtKB-EC"/>
</dbReference>
<evidence type="ECO:0000259" key="8">
    <source>
        <dbReference type="Pfam" id="PF00483"/>
    </source>
</evidence>
<dbReference type="SUPFAM" id="SSF53448">
    <property type="entry name" value="Nucleotide-diphospho-sugar transferases"/>
    <property type="match status" value="1"/>
</dbReference>
<dbReference type="Gene3D" id="3.90.550.10">
    <property type="entry name" value="Spore Coat Polysaccharide Biosynthesis Protein SpsA, Chain A"/>
    <property type="match status" value="1"/>
</dbReference>
<keyword evidence="6" id="KW-0342">GTP-binding</keyword>
<dbReference type="AlphaFoldDB" id="A0AAN5ANI9"/>
<evidence type="ECO:0000256" key="5">
    <source>
        <dbReference type="ARBA" id="ARBA00022741"/>
    </source>
</evidence>
<dbReference type="InterPro" id="IPR051161">
    <property type="entry name" value="Mannose-6P_isomerase_type2"/>
</dbReference>
<feature type="domain" description="Nucleotidyl transferase" evidence="8">
    <location>
        <begin position="8"/>
        <end position="284"/>
    </location>
</feature>
<evidence type="ECO:0000259" key="9">
    <source>
        <dbReference type="Pfam" id="PF22640"/>
    </source>
</evidence>
<dbReference type="EMBL" id="BQKE01000002">
    <property type="protein sequence ID" value="GJM62908.1"/>
    <property type="molecule type" value="Genomic_DNA"/>
</dbReference>
<keyword evidence="4 10" id="KW-0548">Nucleotidyltransferase</keyword>
<dbReference type="RefSeq" id="WP_338238135.1">
    <property type="nucleotide sequence ID" value="NZ_BQKE01000002.1"/>
</dbReference>
<dbReference type="Pfam" id="PF00483">
    <property type="entry name" value="NTP_transferase"/>
    <property type="match status" value="1"/>
</dbReference>
<evidence type="ECO:0000256" key="3">
    <source>
        <dbReference type="ARBA" id="ARBA00022679"/>
    </source>
</evidence>
<dbReference type="PANTHER" id="PTHR46390">
    <property type="entry name" value="MANNOSE-1-PHOSPHATE GUANYLYLTRANSFERASE"/>
    <property type="match status" value="1"/>
</dbReference>
<evidence type="ECO:0000256" key="1">
    <source>
        <dbReference type="ARBA" id="ARBA00006115"/>
    </source>
</evidence>
<dbReference type="SUPFAM" id="SSF159283">
    <property type="entry name" value="Guanosine diphospho-D-mannose pyrophosphorylase/mannose-6-phosphate isomerase linker domain"/>
    <property type="match status" value="1"/>
</dbReference>
<gene>
    <name evidence="10" type="primary">manC</name>
    <name evidence="10" type="ORF">PEDI_34600</name>
</gene>
<reference evidence="10 11" key="1">
    <citation type="submission" date="2021-12" db="EMBL/GenBank/DDBJ databases">
        <title>Genome sequencing of bacteria with rrn-lacking chromosome and rrn-plasmid.</title>
        <authorList>
            <person name="Anda M."/>
            <person name="Iwasaki W."/>
        </authorList>
    </citation>
    <scope>NUCLEOTIDE SEQUENCE [LARGE SCALE GENOMIC DNA]</scope>
    <source>
        <strain evidence="10 11">NBRC 15940</strain>
    </source>
</reference>
<evidence type="ECO:0000313" key="10">
    <source>
        <dbReference type="EMBL" id="GJM62908.1"/>
    </source>
</evidence>
<name>A0AAN5ANI9_9BACT</name>
<feature type="domain" description="MannoseP isomerase/GMP-like beta-helix" evidence="9">
    <location>
        <begin position="292"/>
        <end position="344"/>
    </location>
</feature>
<dbReference type="Proteomes" id="UP001310022">
    <property type="component" value="Unassembled WGS sequence"/>
</dbReference>
<accession>A0AAN5ANI9</accession>
<dbReference type="GO" id="GO:0009298">
    <property type="term" value="P:GDP-mannose biosynthetic process"/>
    <property type="evidence" value="ECO:0007669"/>
    <property type="project" value="TreeGrafter"/>
</dbReference>
<sequence length="356" mass="39946">MNKKDNFALIMAGGVGSRLWPLSKSEKPKQFLDLLGMGRSLLQLTYDRLAKVCDEENIYIITNEQYAELVQEQLPGINDYQILAEPVLRNTAPCIAYAAHKIAVKNPKANMVVAPADHLILNEDAFVNAVQHAFSNVQEKDILVTFGIQPSRPDTGYGYIEYDKNSDGLTEVIQFKEKPNLEKAKEFLAHGGFLWNSGIFAWSVESIIKSLGQNAPEINAIFEGIEYYGAQEEEQIRSGYEVCPSDSIDYAILEKAKNVKVLPVQFNWSDLGTWKSIYENKEYDLANNAVHGNVVTENTNNCLIKVRDGKLAVVKGLENFIVVDENDVLVICPKDQEQSIKDIYTKIKGTENKSFI</sequence>
<comment type="similarity">
    <text evidence="1">Belongs to the mannose-6-phosphate isomerase type 2 family.</text>
</comment>
<dbReference type="PANTHER" id="PTHR46390:SF1">
    <property type="entry name" value="MANNOSE-1-PHOSPHATE GUANYLYLTRANSFERASE"/>
    <property type="match status" value="1"/>
</dbReference>
<protein>
    <recommendedName>
        <fullName evidence="2">mannose-1-phosphate guanylyltransferase</fullName>
        <ecNumber evidence="2">2.7.7.13</ecNumber>
    </recommendedName>
</protein>
<comment type="caution">
    <text evidence="10">The sequence shown here is derived from an EMBL/GenBank/DDBJ whole genome shotgun (WGS) entry which is preliminary data.</text>
</comment>
<evidence type="ECO:0000256" key="2">
    <source>
        <dbReference type="ARBA" id="ARBA00012387"/>
    </source>
</evidence>
<keyword evidence="3" id="KW-0808">Transferase</keyword>
<dbReference type="CDD" id="cd02509">
    <property type="entry name" value="GDP-M1P_Guanylyltransferase"/>
    <property type="match status" value="1"/>
</dbReference>
<evidence type="ECO:0000256" key="4">
    <source>
        <dbReference type="ARBA" id="ARBA00022695"/>
    </source>
</evidence>
<dbReference type="EC" id="2.7.7.13" evidence="2"/>
<proteinExistence type="inferred from homology"/>